<dbReference type="OrthoDB" id="6609151at2759"/>
<reference evidence="3" key="1">
    <citation type="submission" date="2020-07" db="EMBL/GenBank/DDBJ databases">
        <title>Multicomponent nature underlies the extraordinary mechanical properties of spider dragline silk.</title>
        <authorList>
            <person name="Kono N."/>
            <person name="Nakamura H."/>
            <person name="Mori M."/>
            <person name="Yoshida Y."/>
            <person name="Ohtoshi R."/>
            <person name="Malay A.D."/>
            <person name="Moran D.A.P."/>
            <person name="Tomita M."/>
            <person name="Numata K."/>
            <person name="Arakawa K."/>
        </authorList>
    </citation>
    <scope>NUCLEOTIDE SEQUENCE</scope>
</reference>
<dbReference type="Proteomes" id="UP000887116">
    <property type="component" value="Unassembled WGS sequence"/>
</dbReference>
<gene>
    <name evidence="3" type="primary">X975_02790</name>
    <name evidence="3" type="ORF">TNCT_186731</name>
</gene>
<keyword evidence="4" id="KW-1185">Reference proteome</keyword>
<dbReference type="EMBL" id="BMAO01011526">
    <property type="protein sequence ID" value="GFQ74404.1"/>
    <property type="molecule type" value="Genomic_DNA"/>
</dbReference>
<dbReference type="PROSITE" id="PS50119">
    <property type="entry name" value="ZF_BBOX"/>
    <property type="match status" value="1"/>
</dbReference>
<keyword evidence="1" id="KW-0479">Metal-binding</keyword>
<feature type="domain" description="B box-type" evidence="2">
    <location>
        <begin position="134"/>
        <end position="165"/>
    </location>
</feature>
<keyword evidence="1" id="KW-0862">Zinc</keyword>
<name>A0A8X6KHX2_TRICU</name>
<dbReference type="AlphaFoldDB" id="A0A8X6KHX2"/>
<protein>
    <submittedName>
        <fullName evidence="3">PiggyBac transposable element-derived protein 4</fullName>
    </submittedName>
</protein>
<evidence type="ECO:0000313" key="3">
    <source>
        <dbReference type="EMBL" id="GFQ74404.1"/>
    </source>
</evidence>
<accession>A0A8X6KHX2</accession>
<keyword evidence="1" id="KW-0863">Zinc-finger</keyword>
<evidence type="ECO:0000313" key="4">
    <source>
        <dbReference type="Proteomes" id="UP000887116"/>
    </source>
</evidence>
<sequence>MQIQLMAAIWQRCDSKTGYVYDMNIYSGKETGEVQGTLGDRVVSTLTETIRGKDPADERSGQLMDCVLQTQTSKHPILDFIVPLAEALMMPRKLNAHYQSCRGPGRPSKTSRSLLNFGDHLTATTKTRGWCRECTEQKKESRTKITCMMCNVPLCIDCFKLTIHN</sequence>
<dbReference type="GO" id="GO:0008270">
    <property type="term" value="F:zinc ion binding"/>
    <property type="evidence" value="ECO:0007669"/>
    <property type="project" value="UniProtKB-KW"/>
</dbReference>
<dbReference type="InterPro" id="IPR000315">
    <property type="entry name" value="Znf_B-box"/>
</dbReference>
<comment type="caution">
    <text evidence="3">The sequence shown here is derived from an EMBL/GenBank/DDBJ whole genome shotgun (WGS) entry which is preliminary data.</text>
</comment>
<evidence type="ECO:0000259" key="2">
    <source>
        <dbReference type="PROSITE" id="PS50119"/>
    </source>
</evidence>
<evidence type="ECO:0000256" key="1">
    <source>
        <dbReference type="PROSITE-ProRule" id="PRU00024"/>
    </source>
</evidence>
<organism evidence="3 4">
    <name type="scientific">Trichonephila clavata</name>
    <name type="common">Joro spider</name>
    <name type="synonym">Nephila clavata</name>
    <dbReference type="NCBI Taxonomy" id="2740835"/>
    <lineage>
        <taxon>Eukaryota</taxon>
        <taxon>Metazoa</taxon>
        <taxon>Ecdysozoa</taxon>
        <taxon>Arthropoda</taxon>
        <taxon>Chelicerata</taxon>
        <taxon>Arachnida</taxon>
        <taxon>Araneae</taxon>
        <taxon>Araneomorphae</taxon>
        <taxon>Entelegynae</taxon>
        <taxon>Araneoidea</taxon>
        <taxon>Nephilidae</taxon>
        <taxon>Trichonephila</taxon>
    </lineage>
</organism>
<proteinExistence type="predicted"/>